<dbReference type="AlphaFoldDB" id="A0A1B2HNM4"/>
<name>A0A1B2HNM4_9PSEU</name>
<dbReference type="Proteomes" id="UP000093053">
    <property type="component" value="Chromosome"/>
</dbReference>
<evidence type="ECO:0000256" key="1">
    <source>
        <dbReference type="SAM" id="MobiDB-lite"/>
    </source>
</evidence>
<gene>
    <name evidence="2" type="ORF">BBK82_27790</name>
</gene>
<keyword evidence="3" id="KW-1185">Reference proteome</keyword>
<proteinExistence type="predicted"/>
<protein>
    <submittedName>
        <fullName evidence="2">Uncharacterized protein</fullName>
    </submittedName>
</protein>
<evidence type="ECO:0000313" key="3">
    <source>
        <dbReference type="Proteomes" id="UP000093053"/>
    </source>
</evidence>
<dbReference type="RefSeq" id="WP_065917637.1">
    <property type="nucleotide sequence ID" value="NZ_CP016793.1"/>
</dbReference>
<dbReference type="EMBL" id="CP016793">
    <property type="protein sequence ID" value="ANZ39295.1"/>
    <property type="molecule type" value="Genomic_DNA"/>
</dbReference>
<evidence type="ECO:0000313" key="2">
    <source>
        <dbReference type="EMBL" id="ANZ39295.1"/>
    </source>
</evidence>
<organism evidence="2 3">
    <name type="scientific">Lentzea guizhouensis</name>
    <dbReference type="NCBI Taxonomy" id="1586287"/>
    <lineage>
        <taxon>Bacteria</taxon>
        <taxon>Bacillati</taxon>
        <taxon>Actinomycetota</taxon>
        <taxon>Actinomycetes</taxon>
        <taxon>Pseudonocardiales</taxon>
        <taxon>Pseudonocardiaceae</taxon>
        <taxon>Lentzea</taxon>
    </lineage>
</organism>
<reference evidence="2 3" key="1">
    <citation type="submission" date="2016-07" db="EMBL/GenBank/DDBJ databases">
        <title>Complete genome sequence of the Lentzea guizhouensis DHS C013.</title>
        <authorList>
            <person name="Cao C."/>
        </authorList>
    </citation>
    <scope>NUCLEOTIDE SEQUENCE [LARGE SCALE GENOMIC DNA]</scope>
    <source>
        <strain evidence="2 3">DHS C013</strain>
    </source>
</reference>
<feature type="region of interest" description="Disordered" evidence="1">
    <location>
        <begin position="72"/>
        <end position="124"/>
    </location>
</feature>
<sequence length="124" mass="12027">MVLVGGCGFVGTGVDDVEGGRTPPGGVCVDVWDGVWGALDCGGMFVGSTCVGVDSTDVGGCVVLGGTGTVLDEEGPGVSGSDGAAPGSTASATATTPTVASPVPATATARRRDRTARARSGRRR</sequence>
<feature type="compositionally biased region" description="Low complexity" evidence="1">
    <location>
        <begin position="79"/>
        <end position="108"/>
    </location>
</feature>
<dbReference type="KEGG" id="led:BBK82_27790"/>
<accession>A0A1B2HNM4</accession>
<feature type="compositionally biased region" description="Basic residues" evidence="1">
    <location>
        <begin position="109"/>
        <end position="124"/>
    </location>
</feature>